<sequence>MTAVSLPINVGFVGLSSAGWAATTLGPSLLHPSLQKKYKLIAVSTTSEDSANASAKKHSSQLGHVVQAYSGDTAQIAANPDVDLVVVSVRPWHQKNAILPIIEAKKNFFLEWPVGRDLKETLEIAEAAHKHDVRSIVGLQTRRSPVVRKVKELVESGTIGIVRSTTLIGIFPREGRFWPPEISADNVFTLDKSNGASPLRVVAGPQLDPLIHTLGDFRTINATAATIYPTATILGADGQPTGETGSAVVPDHYTISGQLASGALATIVWRTAFSRTRGRTQFRWEIDGEEGSIRVEADNSSHMNIHSKRTLFLNGERVEVQGVEEGVVGTLVSVWDAYVAGQEGEYATIDDAVKTHRILDAVERSLLEGQAIVL</sequence>
<name>A0A0D2P8W1_HYPSF</name>
<evidence type="ECO:0000313" key="5">
    <source>
        <dbReference type="Proteomes" id="UP000054270"/>
    </source>
</evidence>
<dbReference type="EMBL" id="KN817615">
    <property type="protein sequence ID" value="KJA16780.1"/>
    <property type="molecule type" value="Genomic_DNA"/>
</dbReference>
<dbReference type="InterPro" id="IPR050463">
    <property type="entry name" value="Gfo/Idh/MocA_oxidrdct_glycsds"/>
</dbReference>
<evidence type="ECO:0000313" key="4">
    <source>
        <dbReference type="EMBL" id="KJA16780.1"/>
    </source>
</evidence>
<dbReference type="AlphaFoldDB" id="A0A0D2P8W1"/>
<dbReference type="Pfam" id="PF22685">
    <property type="entry name" value="Gal80p_C-like"/>
    <property type="match status" value="1"/>
</dbReference>
<evidence type="ECO:0000256" key="1">
    <source>
        <dbReference type="ARBA" id="ARBA00023002"/>
    </source>
</evidence>
<gene>
    <name evidence="4" type="ORF">HYPSUDRAFT_219276</name>
</gene>
<evidence type="ECO:0000259" key="3">
    <source>
        <dbReference type="Pfam" id="PF22685"/>
    </source>
</evidence>
<dbReference type="STRING" id="945553.A0A0D2P8W1"/>
<dbReference type="OrthoDB" id="64915at2759"/>
<dbReference type="Proteomes" id="UP000054270">
    <property type="component" value="Unassembled WGS sequence"/>
</dbReference>
<dbReference type="SUPFAM" id="SSF55347">
    <property type="entry name" value="Glyceraldehyde-3-phosphate dehydrogenase-like, C-terminal domain"/>
    <property type="match status" value="1"/>
</dbReference>
<dbReference type="InterPro" id="IPR000683">
    <property type="entry name" value="Gfo/Idh/MocA-like_OxRdtase_N"/>
</dbReference>
<feature type="domain" description="Gfo/Idh/MocA-like oxidoreductase N-terminal" evidence="2">
    <location>
        <begin position="8"/>
        <end position="138"/>
    </location>
</feature>
<dbReference type="Gene3D" id="3.30.360.10">
    <property type="entry name" value="Dihydrodipicolinate Reductase, domain 2"/>
    <property type="match status" value="1"/>
</dbReference>
<dbReference type="GO" id="GO:0016491">
    <property type="term" value="F:oxidoreductase activity"/>
    <property type="evidence" value="ECO:0007669"/>
    <property type="project" value="UniProtKB-KW"/>
</dbReference>
<dbReference type="InterPro" id="IPR055080">
    <property type="entry name" value="Gal80p-like_C"/>
</dbReference>
<organism evidence="4 5">
    <name type="scientific">Hypholoma sublateritium (strain FD-334 SS-4)</name>
    <dbReference type="NCBI Taxonomy" id="945553"/>
    <lineage>
        <taxon>Eukaryota</taxon>
        <taxon>Fungi</taxon>
        <taxon>Dikarya</taxon>
        <taxon>Basidiomycota</taxon>
        <taxon>Agaricomycotina</taxon>
        <taxon>Agaricomycetes</taxon>
        <taxon>Agaricomycetidae</taxon>
        <taxon>Agaricales</taxon>
        <taxon>Agaricineae</taxon>
        <taxon>Strophariaceae</taxon>
        <taxon>Hypholoma</taxon>
    </lineage>
</organism>
<proteinExistence type="predicted"/>
<protein>
    <submittedName>
        <fullName evidence="4">Uncharacterized protein</fullName>
    </submittedName>
</protein>
<feature type="domain" description="Gal80p-like C-terminal" evidence="3">
    <location>
        <begin position="145"/>
        <end position="296"/>
    </location>
</feature>
<reference evidence="5" key="1">
    <citation type="submission" date="2014-04" db="EMBL/GenBank/DDBJ databases">
        <title>Evolutionary Origins and Diversification of the Mycorrhizal Mutualists.</title>
        <authorList>
            <consortium name="DOE Joint Genome Institute"/>
            <consortium name="Mycorrhizal Genomics Consortium"/>
            <person name="Kohler A."/>
            <person name="Kuo A."/>
            <person name="Nagy L.G."/>
            <person name="Floudas D."/>
            <person name="Copeland A."/>
            <person name="Barry K.W."/>
            <person name="Cichocki N."/>
            <person name="Veneault-Fourrey C."/>
            <person name="LaButti K."/>
            <person name="Lindquist E.A."/>
            <person name="Lipzen A."/>
            <person name="Lundell T."/>
            <person name="Morin E."/>
            <person name="Murat C."/>
            <person name="Riley R."/>
            <person name="Ohm R."/>
            <person name="Sun H."/>
            <person name="Tunlid A."/>
            <person name="Henrissat B."/>
            <person name="Grigoriev I.V."/>
            <person name="Hibbett D.S."/>
            <person name="Martin F."/>
        </authorList>
    </citation>
    <scope>NUCLEOTIDE SEQUENCE [LARGE SCALE GENOMIC DNA]</scope>
    <source>
        <strain evidence="5">FD-334 SS-4</strain>
    </source>
</reference>
<keyword evidence="5" id="KW-1185">Reference proteome</keyword>
<dbReference type="Gene3D" id="3.40.50.720">
    <property type="entry name" value="NAD(P)-binding Rossmann-like Domain"/>
    <property type="match status" value="1"/>
</dbReference>
<dbReference type="GO" id="GO:0000166">
    <property type="term" value="F:nucleotide binding"/>
    <property type="evidence" value="ECO:0007669"/>
    <property type="project" value="InterPro"/>
</dbReference>
<dbReference type="PANTHER" id="PTHR43818">
    <property type="entry name" value="BCDNA.GH03377"/>
    <property type="match status" value="1"/>
</dbReference>
<dbReference type="Pfam" id="PF01408">
    <property type="entry name" value="GFO_IDH_MocA"/>
    <property type="match status" value="1"/>
</dbReference>
<evidence type="ECO:0000259" key="2">
    <source>
        <dbReference type="Pfam" id="PF01408"/>
    </source>
</evidence>
<dbReference type="SUPFAM" id="SSF51735">
    <property type="entry name" value="NAD(P)-binding Rossmann-fold domains"/>
    <property type="match status" value="1"/>
</dbReference>
<dbReference type="InterPro" id="IPR036291">
    <property type="entry name" value="NAD(P)-bd_dom_sf"/>
</dbReference>
<accession>A0A0D2P8W1</accession>
<dbReference type="PANTHER" id="PTHR43818:SF11">
    <property type="entry name" value="BCDNA.GH03377"/>
    <property type="match status" value="1"/>
</dbReference>
<keyword evidence="1" id="KW-0560">Oxidoreductase</keyword>